<dbReference type="RefSeq" id="WP_051079761.1">
    <property type="nucleotide sequence ID" value="NZ_AP028878.1"/>
</dbReference>
<reference evidence="4 5" key="1">
    <citation type="journal article" date="2013" name="Genome Announc.">
        <title>Genome Sequence of the Polycyclic Aromatic Hydrocarbon-Degrading Bacterium Strain Marinobacter nanhaiticus D15-8WT.</title>
        <authorList>
            <person name="Cui Z."/>
            <person name="Gao W."/>
            <person name="Li Q."/>
            <person name="Xu G."/>
            <person name="Zheng L."/>
        </authorList>
    </citation>
    <scope>NUCLEOTIDE SEQUENCE [LARGE SCALE GENOMIC DNA]</scope>
    <source>
        <strain evidence="4 5">D15-8W</strain>
    </source>
</reference>
<dbReference type="EMBL" id="APLQ01000011">
    <property type="protein sequence ID" value="ENO15610.2"/>
    <property type="molecule type" value="Genomic_DNA"/>
</dbReference>
<dbReference type="eggNOG" id="COG1309">
    <property type="taxonomic scope" value="Bacteria"/>
</dbReference>
<feature type="domain" description="HTH tetR-type" evidence="3">
    <location>
        <begin position="11"/>
        <end position="71"/>
    </location>
</feature>
<gene>
    <name evidence="4" type="ORF">J057_09666</name>
</gene>
<keyword evidence="5" id="KW-1185">Reference proteome</keyword>
<dbReference type="GO" id="GO:0000976">
    <property type="term" value="F:transcription cis-regulatory region binding"/>
    <property type="evidence" value="ECO:0007669"/>
    <property type="project" value="TreeGrafter"/>
</dbReference>
<dbReference type="InterPro" id="IPR009057">
    <property type="entry name" value="Homeodomain-like_sf"/>
</dbReference>
<dbReference type="PROSITE" id="PS50977">
    <property type="entry name" value="HTH_TETR_2"/>
    <property type="match status" value="1"/>
</dbReference>
<dbReference type="STRING" id="626887.J057_09666"/>
<dbReference type="Pfam" id="PF00440">
    <property type="entry name" value="TetR_N"/>
    <property type="match status" value="1"/>
</dbReference>
<name>N6VZ97_9GAMM</name>
<dbReference type="HOGENOM" id="CLU_069356_46_0_6"/>
<dbReference type="PATRIC" id="fig|626887.3.peg.1940"/>
<organism evidence="4 5">
    <name type="scientific">Marinobacter nanhaiticus D15-8W</name>
    <dbReference type="NCBI Taxonomy" id="626887"/>
    <lineage>
        <taxon>Bacteria</taxon>
        <taxon>Pseudomonadati</taxon>
        <taxon>Pseudomonadota</taxon>
        <taxon>Gammaproteobacteria</taxon>
        <taxon>Pseudomonadales</taxon>
        <taxon>Marinobacteraceae</taxon>
        <taxon>Marinobacter</taxon>
    </lineage>
</organism>
<keyword evidence="1 2" id="KW-0238">DNA-binding</keyword>
<dbReference type="InterPro" id="IPR001647">
    <property type="entry name" value="HTH_TetR"/>
</dbReference>
<evidence type="ECO:0000259" key="3">
    <source>
        <dbReference type="PROSITE" id="PS50977"/>
    </source>
</evidence>
<dbReference type="PANTHER" id="PTHR30055:SF223">
    <property type="entry name" value="HTH-TYPE TRANSCRIPTIONAL REGULATOR UIDR"/>
    <property type="match status" value="1"/>
</dbReference>
<protein>
    <submittedName>
        <fullName evidence="4">TetR/AcrR family transcriptional regulator</fullName>
    </submittedName>
</protein>
<evidence type="ECO:0000256" key="2">
    <source>
        <dbReference type="PROSITE-ProRule" id="PRU00335"/>
    </source>
</evidence>
<comment type="caution">
    <text evidence="4">The sequence shown here is derived from an EMBL/GenBank/DDBJ whole genome shotgun (WGS) entry which is preliminary data.</text>
</comment>
<dbReference type="InterPro" id="IPR050109">
    <property type="entry name" value="HTH-type_TetR-like_transc_reg"/>
</dbReference>
<accession>N6VZ97</accession>
<dbReference type="GO" id="GO:0003700">
    <property type="term" value="F:DNA-binding transcription factor activity"/>
    <property type="evidence" value="ECO:0007669"/>
    <property type="project" value="TreeGrafter"/>
</dbReference>
<dbReference type="InterPro" id="IPR023772">
    <property type="entry name" value="DNA-bd_HTH_TetR-type_CS"/>
</dbReference>
<dbReference type="PRINTS" id="PR00455">
    <property type="entry name" value="HTHTETR"/>
</dbReference>
<feature type="DNA-binding region" description="H-T-H motif" evidence="2">
    <location>
        <begin position="34"/>
        <end position="53"/>
    </location>
</feature>
<dbReference type="SUPFAM" id="SSF46689">
    <property type="entry name" value="Homeodomain-like"/>
    <property type="match status" value="1"/>
</dbReference>
<dbReference type="PANTHER" id="PTHR30055">
    <property type="entry name" value="HTH-TYPE TRANSCRIPTIONAL REGULATOR RUTR"/>
    <property type="match status" value="1"/>
</dbReference>
<dbReference type="PROSITE" id="PS01081">
    <property type="entry name" value="HTH_TETR_1"/>
    <property type="match status" value="1"/>
</dbReference>
<dbReference type="Gene3D" id="1.10.357.10">
    <property type="entry name" value="Tetracycline Repressor, domain 2"/>
    <property type="match status" value="1"/>
</dbReference>
<proteinExistence type="predicted"/>
<dbReference type="AlphaFoldDB" id="N6VZ97"/>
<evidence type="ECO:0000313" key="5">
    <source>
        <dbReference type="Proteomes" id="UP000013165"/>
    </source>
</evidence>
<sequence length="219" mass="24960">MTRKPQQERAKATVNAIVEAGFIAMAERGPAATTTRHIAEIAGVGVGSLYEYFDNKEAIFSVMSERFVADTVAMIQPLVPELVRMPIADAVRELLNHFRQFLQENDRRYLNCVQYAMTLDFEMYLEPLQKTLSELVTQYLMHHPETLQIRSIPTMSYIMIHGGIFAVVRHLTDPNPPISFDDLADGLARMVGHYTEQEIQIARMTRDKLSAERQDVDND</sequence>
<evidence type="ECO:0000313" key="4">
    <source>
        <dbReference type="EMBL" id="ENO15610.2"/>
    </source>
</evidence>
<evidence type="ECO:0000256" key="1">
    <source>
        <dbReference type="ARBA" id="ARBA00023125"/>
    </source>
</evidence>
<dbReference type="Proteomes" id="UP000013165">
    <property type="component" value="Unassembled WGS sequence"/>
</dbReference>
<dbReference type="OrthoDB" id="9816320at2"/>